<evidence type="ECO:0000313" key="1">
    <source>
        <dbReference type="EMBL" id="BAT91942.1"/>
    </source>
</evidence>
<evidence type="ECO:0000313" key="2">
    <source>
        <dbReference type="Proteomes" id="UP000291084"/>
    </source>
</evidence>
<name>A0A0S3SGF4_PHAAN</name>
<keyword evidence="2" id="KW-1185">Reference proteome</keyword>
<organism evidence="1 2">
    <name type="scientific">Vigna angularis var. angularis</name>
    <dbReference type="NCBI Taxonomy" id="157739"/>
    <lineage>
        <taxon>Eukaryota</taxon>
        <taxon>Viridiplantae</taxon>
        <taxon>Streptophyta</taxon>
        <taxon>Embryophyta</taxon>
        <taxon>Tracheophyta</taxon>
        <taxon>Spermatophyta</taxon>
        <taxon>Magnoliopsida</taxon>
        <taxon>eudicotyledons</taxon>
        <taxon>Gunneridae</taxon>
        <taxon>Pentapetalae</taxon>
        <taxon>rosids</taxon>
        <taxon>fabids</taxon>
        <taxon>Fabales</taxon>
        <taxon>Fabaceae</taxon>
        <taxon>Papilionoideae</taxon>
        <taxon>50 kb inversion clade</taxon>
        <taxon>NPAAA clade</taxon>
        <taxon>indigoferoid/millettioid clade</taxon>
        <taxon>Phaseoleae</taxon>
        <taxon>Vigna</taxon>
    </lineage>
</organism>
<dbReference type="EMBL" id="AP015040">
    <property type="protein sequence ID" value="BAT91942.1"/>
    <property type="molecule type" value="Genomic_DNA"/>
</dbReference>
<protein>
    <submittedName>
        <fullName evidence="1">Uncharacterized protein</fullName>
    </submittedName>
</protein>
<gene>
    <name evidence="1" type="primary">Vigan.07G058600</name>
    <name evidence="1" type="ORF">VIGAN_07058600</name>
</gene>
<sequence length="77" mass="8999">MTNGNKMFWIDITHTHIFILSFPNFHPPMFMNKMKCHCTNSLDQRKPKTLSTLRVQSLSCTDRQDHYCTNAAAFCEC</sequence>
<proteinExistence type="predicted"/>
<accession>A0A0S3SGF4</accession>
<reference evidence="1 2" key="1">
    <citation type="journal article" date="2015" name="Sci. Rep.">
        <title>The power of single molecule real-time sequencing technology in the de novo assembly of a eukaryotic genome.</title>
        <authorList>
            <person name="Sakai H."/>
            <person name="Naito K."/>
            <person name="Ogiso-Tanaka E."/>
            <person name="Takahashi Y."/>
            <person name="Iseki K."/>
            <person name="Muto C."/>
            <person name="Satou K."/>
            <person name="Teruya K."/>
            <person name="Shiroma A."/>
            <person name="Shimoji M."/>
            <person name="Hirano T."/>
            <person name="Itoh T."/>
            <person name="Kaga A."/>
            <person name="Tomooka N."/>
        </authorList>
    </citation>
    <scope>NUCLEOTIDE SEQUENCE [LARGE SCALE GENOMIC DNA]</scope>
    <source>
        <strain evidence="2">cv. Shumari</strain>
    </source>
</reference>
<dbReference type="AlphaFoldDB" id="A0A0S3SGF4"/>
<dbReference type="Proteomes" id="UP000291084">
    <property type="component" value="Chromosome 7"/>
</dbReference>